<organism evidence="2 3">
    <name type="scientific">Candidatus Pullichristensenella stercorigallinarum</name>
    <dbReference type="NCBI Taxonomy" id="2840909"/>
    <lineage>
        <taxon>Bacteria</taxon>
        <taxon>Bacillati</taxon>
        <taxon>Bacillota</taxon>
        <taxon>Clostridia</taxon>
        <taxon>Candidatus Pullichristensenella</taxon>
    </lineage>
</organism>
<evidence type="ECO:0000259" key="1">
    <source>
        <dbReference type="Pfam" id="PF00561"/>
    </source>
</evidence>
<dbReference type="InterPro" id="IPR029058">
    <property type="entry name" value="AB_hydrolase_fold"/>
</dbReference>
<dbReference type="PANTHER" id="PTHR43689:SF8">
    <property type="entry name" value="ALPHA_BETA-HYDROLASES SUPERFAMILY PROTEIN"/>
    <property type="match status" value="1"/>
</dbReference>
<protein>
    <submittedName>
        <fullName evidence="2">Alpha/beta fold hydrolase</fullName>
    </submittedName>
</protein>
<dbReference type="AlphaFoldDB" id="A0A9D0ZMS3"/>
<accession>A0A9D0ZMS3</accession>
<dbReference type="GO" id="GO:0016787">
    <property type="term" value="F:hydrolase activity"/>
    <property type="evidence" value="ECO:0007669"/>
    <property type="project" value="UniProtKB-KW"/>
</dbReference>
<dbReference type="PANTHER" id="PTHR43689">
    <property type="entry name" value="HYDROLASE"/>
    <property type="match status" value="1"/>
</dbReference>
<dbReference type="EMBL" id="DVFZ01000035">
    <property type="protein sequence ID" value="HIQ82169.1"/>
    <property type="molecule type" value="Genomic_DNA"/>
</dbReference>
<sequence>MSRESLSLSFRGLRVNFSIVRPEAHLRHRLLLLCSPLMTPFHWRKLLPELSELGCLCVLADLPGFGQGAHGVAGPQKSVTRARLVWGVLDEVDARVGGQNALWHLAAHGCACPTVQAMCALQPDSVRSLIEISPLVPSGGKGRFFEGRKEAAQRFMEQAFVSPAAFTQFVTRAARRPLPDYAVERMWASLAQPGARAALLNMLISVDEVPALPGFCPSIAIWGGSDPLLPAGTRERLSALIPELEAHIIRPAGHFLTETHSRALRDYLRGWLKYVG</sequence>
<dbReference type="Gene3D" id="3.40.50.1820">
    <property type="entry name" value="alpha/beta hydrolase"/>
    <property type="match status" value="1"/>
</dbReference>
<reference evidence="2" key="1">
    <citation type="submission" date="2020-10" db="EMBL/GenBank/DDBJ databases">
        <authorList>
            <person name="Gilroy R."/>
        </authorList>
    </citation>
    <scope>NUCLEOTIDE SEQUENCE</scope>
    <source>
        <strain evidence="2">ChiSjej6B24-2974</strain>
    </source>
</reference>
<reference evidence="2" key="2">
    <citation type="journal article" date="2021" name="PeerJ">
        <title>Extensive microbial diversity within the chicken gut microbiome revealed by metagenomics and culture.</title>
        <authorList>
            <person name="Gilroy R."/>
            <person name="Ravi A."/>
            <person name="Getino M."/>
            <person name="Pursley I."/>
            <person name="Horton D.L."/>
            <person name="Alikhan N.F."/>
            <person name="Baker D."/>
            <person name="Gharbi K."/>
            <person name="Hall N."/>
            <person name="Watson M."/>
            <person name="Adriaenssens E.M."/>
            <person name="Foster-Nyarko E."/>
            <person name="Jarju S."/>
            <person name="Secka A."/>
            <person name="Antonio M."/>
            <person name="Oren A."/>
            <person name="Chaudhuri R.R."/>
            <person name="La Ragione R."/>
            <person name="Hildebrand F."/>
            <person name="Pallen M.J."/>
        </authorList>
    </citation>
    <scope>NUCLEOTIDE SEQUENCE</scope>
    <source>
        <strain evidence="2">ChiSjej6B24-2974</strain>
    </source>
</reference>
<dbReference type="Pfam" id="PF00561">
    <property type="entry name" value="Abhydrolase_1"/>
    <property type="match status" value="1"/>
</dbReference>
<name>A0A9D0ZMS3_9FIRM</name>
<dbReference type="SUPFAM" id="SSF53474">
    <property type="entry name" value="alpha/beta-Hydrolases"/>
    <property type="match status" value="1"/>
</dbReference>
<dbReference type="Proteomes" id="UP000824260">
    <property type="component" value="Unassembled WGS sequence"/>
</dbReference>
<evidence type="ECO:0000313" key="3">
    <source>
        <dbReference type="Proteomes" id="UP000824260"/>
    </source>
</evidence>
<keyword evidence="2" id="KW-0378">Hydrolase</keyword>
<dbReference type="InterPro" id="IPR000073">
    <property type="entry name" value="AB_hydrolase_1"/>
</dbReference>
<evidence type="ECO:0000313" key="2">
    <source>
        <dbReference type="EMBL" id="HIQ82169.1"/>
    </source>
</evidence>
<comment type="caution">
    <text evidence="2">The sequence shown here is derived from an EMBL/GenBank/DDBJ whole genome shotgun (WGS) entry which is preliminary data.</text>
</comment>
<proteinExistence type="predicted"/>
<gene>
    <name evidence="2" type="ORF">IAA52_03620</name>
</gene>
<feature type="domain" description="AB hydrolase-1" evidence="1">
    <location>
        <begin position="43"/>
        <end position="260"/>
    </location>
</feature>